<organism evidence="8 9">
    <name type="scientific">[Torrubiella] hemipterigena</name>
    <dbReference type="NCBI Taxonomy" id="1531966"/>
    <lineage>
        <taxon>Eukaryota</taxon>
        <taxon>Fungi</taxon>
        <taxon>Dikarya</taxon>
        <taxon>Ascomycota</taxon>
        <taxon>Pezizomycotina</taxon>
        <taxon>Sordariomycetes</taxon>
        <taxon>Hypocreomycetidae</taxon>
        <taxon>Hypocreales</taxon>
        <taxon>Clavicipitaceae</taxon>
        <taxon>Clavicipitaceae incertae sedis</taxon>
        <taxon>'Torrubiella' clade</taxon>
    </lineage>
</organism>
<evidence type="ECO:0000256" key="6">
    <source>
        <dbReference type="SAM" id="Phobius"/>
    </source>
</evidence>
<dbReference type="PROSITE" id="PS50850">
    <property type="entry name" value="MFS"/>
    <property type="match status" value="1"/>
</dbReference>
<proteinExistence type="predicted"/>
<sequence>MTQPASLTLTATLSNHGQHPAPPELAPGFPQELSTSTNCPDVLTKADIERLGRERPAVFKSTVAEVCFVITVVASMMMSEFFISGFNVILPVVVVDLGIEEASRVWPTAAISISTAGLLLPFSRLCDIYGARSIFLLGHAWMMVWSLICGFSINPIMLIICRAMQGVGCAAFVPAGLALLGQTYRPGPRKNLVFSIWGALACLGFYSGIFIAAVSASFLTWKWFFYIGAIIVAVVVTMGFFSIPRGTHKRDPAMRMDWLGVVTILPGVILINFAFIDGGHAPNGWKTPYIYVTLIIGVLLLGLAVYIEGWVAAQPLLPADIFRPKYMKRLYTILFFSYGVFGIFLFYTSFYMETVINISPILSAAWFTPLAVGGMILALTGGFVMHLIPNTVLMFISAGGFLLSVVLFALIPETAGHSLSYLYWAFVFPAMVGGTVGVDILFNVTNVYITTAMPHRLQATASGWINSLLYFAMSFWLGVSELAVSTAINYSKDGIDQAGQLKIGFWVGVAMVGVVAIFTCTIRMGQASSDLTADEKAALEAQQESS</sequence>
<keyword evidence="4 6" id="KW-0472">Membrane</keyword>
<dbReference type="Gene3D" id="1.20.1720.10">
    <property type="entry name" value="Multidrug resistance protein D"/>
    <property type="match status" value="1"/>
</dbReference>
<feature type="transmembrane region" description="Helical" evidence="6">
    <location>
        <begin position="364"/>
        <end position="385"/>
    </location>
</feature>
<feature type="transmembrane region" description="Helical" evidence="6">
    <location>
        <begin position="159"/>
        <end position="180"/>
    </location>
</feature>
<feature type="transmembrane region" description="Helical" evidence="6">
    <location>
        <begin position="105"/>
        <end position="122"/>
    </location>
</feature>
<feature type="transmembrane region" description="Helical" evidence="6">
    <location>
        <begin position="503"/>
        <end position="522"/>
    </location>
</feature>
<feature type="transmembrane region" description="Helical" evidence="6">
    <location>
        <begin position="256"/>
        <end position="276"/>
    </location>
</feature>
<dbReference type="PANTHER" id="PTHR42718">
    <property type="entry name" value="MAJOR FACILITATOR SUPERFAMILY MULTIDRUG TRANSPORTER MFSC"/>
    <property type="match status" value="1"/>
</dbReference>
<dbReference type="GO" id="GO:0016020">
    <property type="term" value="C:membrane"/>
    <property type="evidence" value="ECO:0007669"/>
    <property type="project" value="UniProtKB-SubCell"/>
</dbReference>
<dbReference type="Pfam" id="PF07690">
    <property type="entry name" value="MFS_1"/>
    <property type="match status" value="1"/>
</dbReference>
<evidence type="ECO:0000256" key="3">
    <source>
        <dbReference type="ARBA" id="ARBA00022989"/>
    </source>
</evidence>
<dbReference type="InterPro" id="IPR036259">
    <property type="entry name" value="MFS_trans_sf"/>
</dbReference>
<dbReference type="InterPro" id="IPR011701">
    <property type="entry name" value="MFS"/>
</dbReference>
<name>A0A0A1TA46_9HYPO</name>
<evidence type="ECO:0000256" key="5">
    <source>
        <dbReference type="SAM" id="MobiDB-lite"/>
    </source>
</evidence>
<reference evidence="8 9" key="1">
    <citation type="journal article" date="2015" name="Genome Announc.">
        <title>Draft Genome Sequence and Gene Annotation of the Entomopathogenic Fungus Verticillium hemipterigenum.</title>
        <authorList>
            <person name="Horn F."/>
            <person name="Habel A."/>
            <person name="Scharf D.H."/>
            <person name="Dworschak J."/>
            <person name="Brakhage A.A."/>
            <person name="Guthke R."/>
            <person name="Hertweck C."/>
            <person name="Linde J."/>
        </authorList>
    </citation>
    <scope>NUCLEOTIDE SEQUENCE [LARGE SCALE GENOMIC DNA]</scope>
</reference>
<feature type="transmembrane region" description="Helical" evidence="6">
    <location>
        <begin position="288"/>
        <end position="309"/>
    </location>
</feature>
<gene>
    <name evidence="8" type="ORF">VHEMI03156</name>
</gene>
<feature type="transmembrane region" description="Helical" evidence="6">
    <location>
        <begin position="423"/>
        <end position="448"/>
    </location>
</feature>
<dbReference type="Gene3D" id="1.20.1250.20">
    <property type="entry name" value="MFS general substrate transporter like domains"/>
    <property type="match status" value="1"/>
</dbReference>
<keyword evidence="3 6" id="KW-1133">Transmembrane helix</keyword>
<feature type="compositionally biased region" description="Polar residues" evidence="5">
    <location>
        <begin position="1"/>
        <end position="17"/>
    </location>
</feature>
<keyword evidence="9" id="KW-1185">Reference proteome</keyword>
<dbReference type="PANTHER" id="PTHR42718:SF11">
    <property type="entry name" value="MAJOR FACILITATOR SUPERFAMILY (MFS) PROFILE DOMAIN-CONTAINING PROTEIN"/>
    <property type="match status" value="1"/>
</dbReference>
<evidence type="ECO:0000256" key="1">
    <source>
        <dbReference type="ARBA" id="ARBA00004141"/>
    </source>
</evidence>
<feature type="region of interest" description="Disordered" evidence="5">
    <location>
        <begin position="1"/>
        <end position="35"/>
    </location>
</feature>
<dbReference type="InterPro" id="IPR020846">
    <property type="entry name" value="MFS_dom"/>
</dbReference>
<protein>
    <recommendedName>
        <fullName evidence="7">Major facilitator superfamily (MFS) profile domain-containing protein</fullName>
    </recommendedName>
</protein>
<dbReference type="EMBL" id="CDHN01000001">
    <property type="protein sequence ID" value="CEJ83132.1"/>
    <property type="molecule type" value="Genomic_DNA"/>
</dbReference>
<accession>A0A0A1TA46</accession>
<dbReference type="AlphaFoldDB" id="A0A0A1TA46"/>
<feature type="transmembrane region" description="Helical" evidence="6">
    <location>
        <begin position="223"/>
        <end position="244"/>
    </location>
</feature>
<feature type="transmembrane region" description="Helical" evidence="6">
    <location>
        <begin position="468"/>
        <end position="491"/>
    </location>
</feature>
<feature type="transmembrane region" description="Helical" evidence="6">
    <location>
        <begin position="392"/>
        <end position="411"/>
    </location>
</feature>
<comment type="subcellular location">
    <subcellularLocation>
        <location evidence="1">Membrane</location>
        <topology evidence="1">Multi-pass membrane protein</topology>
    </subcellularLocation>
</comment>
<feature type="transmembrane region" description="Helical" evidence="6">
    <location>
        <begin position="192"/>
        <end position="217"/>
    </location>
</feature>
<dbReference type="HOGENOM" id="CLU_000960_27_2_1"/>
<evidence type="ECO:0000256" key="2">
    <source>
        <dbReference type="ARBA" id="ARBA00022692"/>
    </source>
</evidence>
<feature type="domain" description="Major facilitator superfamily (MFS) profile" evidence="7">
    <location>
        <begin position="68"/>
        <end position="527"/>
    </location>
</feature>
<keyword evidence="2 6" id="KW-0812">Transmembrane</keyword>
<dbReference type="Proteomes" id="UP000039046">
    <property type="component" value="Unassembled WGS sequence"/>
</dbReference>
<evidence type="ECO:0000313" key="8">
    <source>
        <dbReference type="EMBL" id="CEJ83132.1"/>
    </source>
</evidence>
<evidence type="ECO:0000256" key="4">
    <source>
        <dbReference type="ARBA" id="ARBA00023136"/>
    </source>
</evidence>
<dbReference type="OrthoDB" id="5086884at2759"/>
<feature type="transmembrane region" description="Helical" evidence="6">
    <location>
        <begin position="330"/>
        <end position="352"/>
    </location>
</feature>
<evidence type="ECO:0000259" key="7">
    <source>
        <dbReference type="PROSITE" id="PS50850"/>
    </source>
</evidence>
<dbReference type="SUPFAM" id="SSF103473">
    <property type="entry name" value="MFS general substrate transporter"/>
    <property type="match status" value="1"/>
</dbReference>
<dbReference type="GO" id="GO:0022857">
    <property type="term" value="F:transmembrane transporter activity"/>
    <property type="evidence" value="ECO:0007669"/>
    <property type="project" value="InterPro"/>
</dbReference>
<evidence type="ECO:0000313" key="9">
    <source>
        <dbReference type="Proteomes" id="UP000039046"/>
    </source>
</evidence>
<feature type="transmembrane region" description="Helical" evidence="6">
    <location>
        <begin position="134"/>
        <end position="153"/>
    </location>
</feature>